<protein>
    <recommendedName>
        <fullName evidence="4">Peptidase M10 metallopeptidase domain-containing protein</fullName>
    </recommendedName>
</protein>
<accession>A0ABW2MEI0</accession>
<proteinExistence type="predicted"/>
<gene>
    <name evidence="2" type="ORF">ACFQW9_16255</name>
</gene>
<keyword evidence="1" id="KW-0732">Signal</keyword>
<sequence>MVSAIGATVIAVGAAAAAVVTDNMVPTISTPHLCTKGRVCQTDNKDVTYYMDSSGEFKLEAVDKSYVTAMLKGEYSPTDLVIKYDATPKFSGSAETDVVWQEGAKGLDDDAEGMAWCDDPVSGYKCDQQVIRIRGNGNYDPSITCHEMGHAVGLLHGGSAYPALPSEDSRLGCMIAHGYSSDLGSNNVSNINGTY</sequence>
<organism evidence="2 3">
    <name type="scientific">Streptomyces caviscabies</name>
    <dbReference type="NCBI Taxonomy" id="90079"/>
    <lineage>
        <taxon>Bacteria</taxon>
        <taxon>Bacillati</taxon>
        <taxon>Actinomycetota</taxon>
        <taxon>Actinomycetes</taxon>
        <taxon>Kitasatosporales</taxon>
        <taxon>Streptomycetaceae</taxon>
        <taxon>Streptomyces</taxon>
    </lineage>
</organism>
<dbReference type="Proteomes" id="UP001596509">
    <property type="component" value="Unassembled WGS sequence"/>
</dbReference>
<dbReference type="InterPro" id="IPR024079">
    <property type="entry name" value="MetalloPept_cat_dom_sf"/>
</dbReference>
<feature type="signal peptide" evidence="1">
    <location>
        <begin position="1"/>
        <end position="17"/>
    </location>
</feature>
<feature type="chain" id="PRO_5047029695" description="Peptidase M10 metallopeptidase domain-containing protein" evidence="1">
    <location>
        <begin position="18"/>
        <end position="195"/>
    </location>
</feature>
<keyword evidence="3" id="KW-1185">Reference proteome</keyword>
<dbReference type="Gene3D" id="3.40.390.10">
    <property type="entry name" value="Collagenase (Catalytic Domain)"/>
    <property type="match status" value="1"/>
</dbReference>
<evidence type="ECO:0008006" key="4">
    <source>
        <dbReference type="Google" id="ProtNLM"/>
    </source>
</evidence>
<dbReference type="SUPFAM" id="SSF55486">
    <property type="entry name" value="Metalloproteases ('zincins'), catalytic domain"/>
    <property type="match status" value="1"/>
</dbReference>
<dbReference type="RefSeq" id="WP_050504817.1">
    <property type="nucleotide sequence ID" value="NZ_JBHTCK010000004.1"/>
</dbReference>
<evidence type="ECO:0000313" key="3">
    <source>
        <dbReference type="Proteomes" id="UP001596509"/>
    </source>
</evidence>
<evidence type="ECO:0000313" key="2">
    <source>
        <dbReference type="EMBL" id="MFC7352196.1"/>
    </source>
</evidence>
<name>A0ABW2MEI0_9ACTN</name>
<dbReference type="EMBL" id="JBHTCK010000004">
    <property type="protein sequence ID" value="MFC7352196.1"/>
    <property type="molecule type" value="Genomic_DNA"/>
</dbReference>
<reference evidence="3" key="1">
    <citation type="journal article" date="2019" name="Int. J. Syst. Evol. Microbiol.">
        <title>The Global Catalogue of Microorganisms (GCM) 10K type strain sequencing project: providing services to taxonomists for standard genome sequencing and annotation.</title>
        <authorList>
            <consortium name="The Broad Institute Genomics Platform"/>
            <consortium name="The Broad Institute Genome Sequencing Center for Infectious Disease"/>
            <person name="Wu L."/>
            <person name="Ma J."/>
        </authorList>
    </citation>
    <scope>NUCLEOTIDE SEQUENCE [LARGE SCALE GENOMIC DNA]</scope>
    <source>
        <strain evidence="3">ICMP 19430</strain>
    </source>
</reference>
<evidence type="ECO:0000256" key="1">
    <source>
        <dbReference type="SAM" id="SignalP"/>
    </source>
</evidence>
<comment type="caution">
    <text evidence="2">The sequence shown here is derived from an EMBL/GenBank/DDBJ whole genome shotgun (WGS) entry which is preliminary data.</text>
</comment>